<dbReference type="RefSeq" id="WP_284258543.1">
    <property type="nucleotide sequence ID" value="NZ_BSOS01000067.1"/>
</dbReference>
<dbReference type="Proteomes" id="UP001156641">
    <property type="component" value="Unassembled WGS sequence"/>
</dbReference>
<comment type="caution">
    <text evidence="2">The sequence shown here is derived from an EMBL/GenBank/DDBJ whole genome shotgun (WGS) entry which is preliminary data.</text>
</comment>
<dbReference type="InterPro" id="IPR036844">
    <property type="entry name" value="Hint_dom_sf"/>
</dbReference>
<protein>
    <recommendedName>
        <fullName evidence="1">Hedgehog/Intein (Hint) domain-containing protein</fullName>
    </recommendedName>
</protein>
<organism evidence="2 3">
    <name type="scientific">Acidocella aquatica</name>
    <dbReference type="NCBI Taxonomy" id="1922313"/>
    <lineage>
        <taxon>Bacteria</taxon>
        <taxon>Pseudomonadati</taxon>
        <taxon>Pseudomonadota</taxon>
        <taxon>Alphaproteobacteria</taxon>
        <taxon>Acetobacterales</taxon>
        <taxon>Acidocellaceae</taxon>
        <taxon>Acidocella</taxon>
    </lineage>
</organism>
<dbReference type="EMBL" id="BSOS01000067">
    <property type="protein sequence ID" value="GLR67790.1"/>
    <property type="molecule type" value="Genomic_DNA"/>
</dbReference>
<evidence type="ECO:0000259" key="1">
    <source>
        <dbReference type="Pfam" id="PF13403"/>
    </source>
</evidence>
<feature type="domain" description="Hedgehog/Intein (Hint)" evidence="1">
    <location>
        <begin position="275"/>
        <end position="408"/>
    </location>
</feature>
<dbReference type="InterPro" id="IPR028992">
    <property type="entry name" value="Hedgehog/Intein_dom"/>
</dbReference>
<proteinExistence type="predicted"/>
<reference evidence="3" key="1">
    <citation type="journal article" date="2019" name="Int. J. Syst. Evol. Microbiol.">
        <title>The Global Catalogue of Microorganisms (GCM) 10K type strain sequencing project: providing services to taxonomists for standard genome sequencing and annotation.</title>
        <authorList>
            <consortium name="The Broad Institute Genomics Platform"/>
            <consortium name="The Broad Institute Genome Sequencing Center for Infectious Disease"/>
            <person name="Wu L."/>
            <person name="Ma J."/>
        </authorList>
    </citation>
    <scope>NUCLEOTIDE SEQUENCE [LARGE SCALE GENOMIC DNA]</scope>
    <source>
        <strain evidence="3">NBRC 112502</strain>
    </source>
</reference>
<dbReference type="Pfam" id="PF13403">
    <property type="entry name" value="Hint_2"/>
    <property type="match status" value="1"/>
</dbReference>
<evidence type="ECO:0000313" key="2">
    <source>
        <dbReference type="EMBL" id="GLR67790.1"/>
    </source>
</evidence>
<evidence type="ECO:0000313" key="3">
    <source>
        <dbReference type="Proteomes" id="UP001156641"/>
    </source>
</evidence>
<sequence>MSVLTETYTGVAELVTLSSAGSYVLTADGGTGGGSTSGGVGGDGAMVSGTFALTAGTVLEIVVGGAGAVGTAGGGGGGGGSFIFDETTGKLLEAAGGGGGSSFLAGYLGGGGVITNAGASGVISTMNAYPLLATDTNEGVGMGGVGGSGGSGGVDLIYAANGGGGGGVSGNGTNGVAVAGTRGVGDGGTGGNGGFLLPGAGGVGYGLSGNGGFGGGGGGGWTGGGGGGGYSGGGGGSYYGGGGGGSFVATNASAPVLTAAVNAAGNGGVVISPACFTAGTGIRTPGGDVAVETLQAGDEVCLSDGGVARVTWLGVQSVSTRFGDPMRVLPVRVKAGALGEGVPGRDLLVSGEHALFVDGILAQAGALVNGVSVVREHDVPEVFRYYHVELAAHALLVAENTPAESFVDNVDRGVFENWMGREAPVRIVEMEYPRAKAARQVPRAMRERLLARGLALFGARERAA</sequence>
<keyword evidence="3" id="KW-1185">Reference proteome</keyword>
<dbReference type="SUPFAM" id="SSF51294">
    <property type="entry name" value="Hedgehog/intein (Hint) domain"/>
    <property type="match status" value="1"/>
</dbReference>
<gene>
    <name evidence="2" type="ORF">GCM10010909_24710</name>
</gene>
<accession>A0ABQ6ACK6</accession>
<dbReference type="Gene3D" id="2.170.16.10">
    <property type="entry name" value="Hedgehog/Intein (Hint) domain"/>
    <property type="match status" value="1"/>
</dbReference>
<name>A0ABQ6ACK6_9PROT</name>